<dbReference type="STRING" id="1123350.SAMN02744040_00256"/>
<evidence type="ECO:0000313" key="5">
    <source>
        <dbReference type="EMBL" id="SHG93845.1"/>
    </source>
</evidence>
<reference evidence="6" key="1">
    <citation type="submission" date="2016-11" db="EMBL/GenBank/DDBJ databases">
        <authorList>
            <person name="Varghese N."/>
            <person name="Submissions S."/>
        </authorList>
    </citation>
    <scope>NUCLEOTIDE SEQUENCE [LARGE SCALE GENOMIC DNA]</scope>
    <source>
        <strain evidence="6">DSM 15285</strain>
    </source>
</reference>
<comment type="similarity">
    <text evidence="1 2">Belongs to the peptidase M16 family.</text>
</comment>
<dbReference type="Pfam" id="PF05193">
    <property type="entry name" value="Peptidase_M16_C"/>
    <property type="match status" value="1"/>
</dbReference>
<dbReference type="SUPFAM" id="SSF63411">
    <property type="entry name" value="LuxS/MPP-like metallohydrolase"/>
    <property type="match status" value="2"/>
</dbReference>
<dbReference type="GO" id="GO:0046872">
    <property type="term" value="F:metal ion binding"/>
    <property type="evidence" value="ECO:0007669"/>
    <property type="project" value="InterPro"/>
</dbReference>
<dbReference type="PANTHER" id="PTHR11851:SF49">
    <property type="entry name" value="MITOCHONDRIAL-PROCESSING PEPTIDASE SUBUNIT ALPHA"/>
    <property type="match status" value="1"/>
</dbReference>
<dbReference type="GO" id="GO:0006508">
    <property type="term" value="P:proteolysis"/>
    <property type="evidence" value="ECO:0007669"/>
    <property type="project" value="InterPro"/>
</dbReference>
<dbReference type="Proteomes" id="UP000242520">
    <property type="component" value="Unassembled WGS sequence"/>
</dbReference>
<keyword evidence="6" id="KW-1185">Reference proteome</keyword>
<accession>A0A1M5NWK9</accession>
<dbReference type="EMBL" id="FQXH01000005">
    <property type="protein sequence ID" value="SHG93845.1"/>
    <property type="molecule type" value="Genomic_DNA"/>
</dbReference>
<protein>
    <submittedName>
        <fullName evidence="5">Predicted Zn-dependent peptidase</fullName>
    </submittedName>
</protein>
<dbReference type="GO" id="GO:0004222">
    <property type="term" value="F:metalloendopeptidase activity"/>
    <property type="evidence" value="ECO:0007669"/>
    <property type="project" value="InterPro"/>
</dbReference>
<dbReference type="FunFam" id="3.30.830.10:FF:000008">
    <property type="entry name" value="Mitochondrial-processing peptidase subunit beta"/>
    <property type="match status" value="1"/>
</dbReference>
<evidence type="ECO:0000259" key="3">
    <source>
        <dbReference type="Pfam" id="PF00675"/>
    </source>
</evidence>
<dbReference type="OrthoDB" id="9811314at2"/>
<feature type="domain" description="Peptidase M16 N-terminal" evidence="3">
    <location>
        <begin position="13"/>
        <end position="159"/>
    </location>
</feature>
<evidence type="ECO:0000259" key="4">
    <source>
        <dbReference type="Pfam" id="PF05193"/>
    </source>
</evidence>
<dbReference type="InterPro" id="IPR001431">
    <property type="entry name" value="Pept_M16_Zn_BS"/>
</dbReference>
<dbReference type="PROSITE" id="PS00143">
    <property type="entry name" value="INSULINASE"/>
    <property type="match status" value="1"/>
</dbReference>
<dbReference type="InterPro" id="IPR011249">
    <property type="entry name" value="Metalloenz_LuxS/M16"/>
</dbReference>
<dbReference type="RefSeq" id="WP_072723056.1">
    <property type="nucleotide sequence ID" value="NZ_FQXH01000005.1"/>
</dbReference>
<dbReference type="InterPro" id="IPR011765">
    <property type="entry name" value="Pept_M16_N"/>
</dbReference>
<sequence length="413" mass="47058">MYKKYILDNGLVIVGEEIPYANSVSFGLWVNVGTRYEEKNINGMSHFIEHMVFKGTKNRSSKKIAQDIDNLGGQINAFTSKEVTCFYVKMLDEHIYTGIDVICDMVLNPLFLEEDIIKEKSVVLEEIKMYDDSPEDLAHDLLFELIYKGKGLGMNILGTEDSLSNINRESILNFFNKYYVPRNCVISICGNFNFENMVSFLSEKFKKWNNNNFNKITIDKCEFNSGIVRKNKEIEQVNMCIGLKSIEVESDDVYALSVVNNIFGGSMSSRLFQNIREQKGKVYSIYSYPTLHKKSGVLNVFASMSKKNLKQVYNLIIDEINLLKRNYLTIDEIQKAKEQLKGNYILGLESIGSKMMSIGKSQLLLNKIHTSKDIISNINSITVDDIVNVIDKTFDIDSIAVCIVGKDIQNINI</sequence>
<organism evidence="5 6">
    <name type="scientific">Tepidibacter thalassicus DSM 15285</name>
    <dbReference type="NCBI Taxonomy" id="1123350"/>
    <lineage>
        <taxon>Bacteria</taxon>
        <taxon>Bacillati</taxon>
        <taxon>Bacillota</taxon>
        <taxon>Clostridia</taxon>
        <taxon>Peptostreptococcales</taxon>
        <taxon>Peptostreptococcaceae</taxon>
        <taxon>Tepidibacter</taxon>
    </lineage>
</organism>
<evidence type="ECO:0000313" key="6">
    <source>
        <dbReference type="Proteomes" id="UP000242520"/>
    </source>
</evidence>
<name>A0A1M5NWK9_9FIRM</name>
<dbReference type="Pfam" id="PF00675">
    <property type="entry name" value="Peptidase_M16"/>
    <property type="match status" value="1"/>
</dbReference>
<dbReference type="PANTHER" id="PTHR11851">
    <property type="entry name" value="METALLOPROTEASE"/>
    <property type="match status" value="1"/>
</dbReference>
<proteinExistence type="inferred from homology"/>
<dbReference type="InterPro" id="IPR050361">
    <property type="entry name" value="MPP/UQCRC_Complex"/>
</dbReference>
<evidence type="ECO:0000256" key="2">
    <source>
        <dbReference type="RuleBase" id="RU004447"/>
    </source>
</evidence>
<gene>
    <name evidence="5" type="ORF">SAMN02744040_00256</name>
</gene>
<dbReference type="Gene3D" id="3.30.830.10">
    <property type="entry name" value="Metalloenzyme, LuxS/M16 peptidase-like"/>
    <property type="match status" value="2"/>
</dbReference>
<dbReference type="InterPro" id="IPR007863">
    <property type="entry name" value="Peptidase_M16_C"/>
</dbReference>
<evidence type="ECO:0000256" key="1">
    <source>
        <dbReference type="ARBA" id="ARBA00007261"/>
    </source>
</evidence>
<feature type="domain" description="Peptidase M16 C-terminal" evidence="4">
    <location>
        <begin position="165"/>
        <end position="340"/>
    </location>
</feature>
<dbReference type="AlphaFoldDB" id="A0A1M5NWK9"/>